<dbReference type="EMBL" id="JAFNEN010000450">
    <property type="protein sequence ID" value="KAG8182743.1"/>
    <property type="molecule type" value="Genomic_DNA"/>
</dbReference>
<keyword evidence="3" id="KW-1185">Reference proteome</keyword>
<dbReference type="InterPro" id="IPR052600">
    <property type="entry name" value="Nuc_rcpt_coact/corep"/>
</dbReference>
<organism evidence="2 3">
    <name type="scientific">Oedothorax gibbosus</name>
    <dbReference type="NCBI Taxonomy" id="931172"/>
    <lineage>
        <taxon>Eukaryota</taxon>
        <taxon>Metazoa</taxon>
        <taxon>Ecdysozoa</taxon>
        <taxon>Arthropoda</taxon>
        <taxon>Chelicerata</taxon>
        <taxon>Arachnida</taxon>
        <taxon>Araneae</taxon>
        <taxon>Araneomorphae</taxon>
        <taxon>Entelegynae</taxon>
        <taxon>Araneoidea</taxon>
        <taxon>Linyphiidae</taxon>
        <taxon>Erigoninae</taxon>
        <taxon>Oedothorax</taxon>
    </lineage>
</organism>
<feature type="compositionally biased region" description="Gly residues" evidence="1">
    <location>
        <begin position="464"/>
        <end position="481"/>
    </location>
</feature>
<name>A0AAV6UGB8_9ARAC</name>
<feature type="compositionally biased region" description="Gly residues" evidence="1">
    <location>
        <begin position="436"/>
        <end position="446"/>
    </location>
</feature>
<feature type="compositionally biased region" description="Polar residues" evidence="1">
    <location>
        <begin position="248"/>
        <end position="278"/>
    </location>
</feature>
<gene>
    <name evidence="2" type="ORF">JTE90_008121</name>
</gene>
<reference evidence="2 3" key="1">
    <citation type="journal article" date="2022" name="Nat. Ecol. Evol.">
        <title>A masculinizing supergene underlies an exaggerated male reproductive morph in a spider.</title>
        <authorList>
            <person name="Hendrickx F."/>
            <person name="De Corte Z."/>
            <person name="Sonet G."/>
            <person name="Van Belleghem S.M."/>
            <person name="Kostlbacher S."/>
            <person name="Vangestel C."/>
        </authorList>
    </citation>
    <scope>NUCLEOTIDE SEQUENCE [LARGE SCALE GENOMIC DNA]</scope>
    <source>
        <strain evidence="2">W744_W776</strain>
    </source>
</reference>
<feature type="compositionally biased region" description="Polar residues" evidence="1">
    <location>
        <begin position="127"/>
        <end position="145"/>
    </location>
</feature>
<dbReference type="PANTHER" id="PTHR23295:SF6">
    <property type="entry name" value="NEOSIN, ISOFORM A"/>
    <property type="match status" value="1"/>
</dbReference>
<evidence type="ECO:0000313" key="3">
    <source>
        <dbReference type="Proteomes" id="UP000827092"/>
    </source>
</evidence>
<evidence type="ECO:0000256" key="1">
    <source>
        <dbReference type="SAM" id="MobiDB-lite"/>
    </source>
</evidence>
<protein>
    <submittedName>
        <fullName evidence="2">Uncharacterized protein</fullName>
    </submittedName>
</protein>
<feature type="region of interest" description="Disordered" evidence="1">
    <location>
        <begin position="127"/>
        <end position="194"/>
    </location>
</feature>
<feature type="region of interest" description="Disordered" evidence="1">
    <location>
        <begin position="416"/>
        <end position="481"/>
    </location>
</feature>
<dbReference type="Proteomes" id="UP000827092">
    <property type="component" value="Unassembled WGS sequence"/>
</dbReference>
<accession>A0AAV6UGB8</accession>
<sequence>MPLEDALKLVARNFHEHIRAQKETMERERAERGPYVGGVAADREIQFLLRMLADGRWVSLAEISDVIRYLSDRRDKMKASEGGDRVLSRAPIPASDIKLDVPFKPKDDIDVSKKEQDLQNRIINIMNQGAPSPIGNSQGLSSGLPNVNLPPPRSDQSRMGDDLNNMRSQAGLGSSGMPGLKSNTSAQDGLGVEKSAARADAPFSSSAAVTNPPSDGTSPTFINFDNASVQKALDNLMQSGPNLLKSISMTSSGSTPNHSLSGNASITSIHGMGSSSNEPMEMQRGNLGPRGPGGLSNIPGGDQMRGNMPMGPLRGPDGGMSNLGRPGPQRGPGPMSSDLGGPGSQRDMSDLGRPGGNLSDMGRPGQGSDMMGMGSQRSGYGDMGGMNSGRGFNSGGGGMTDSGMGAPRMSDLGRMDRPPPGIGSGGYSGPNQFGKFQGGSGPGNFGGSYNNSGNVGNNMPPRQGGYGGSQNMGGMGGPRRY</sequence>
<feature type="compositionally biased region" description="Low complexity" evidence="1">
    <location>
        <begin position="447"/>
        <end position="458"/>
    </location>
</feature>
<feature type="region of interest" description="Disordered" evidence="1">
    <location>
        <begin position="248"/>
        <end position="374"/>
    </location>
</feature>
<feature type="compositionally biased region" description="Low complexity" evidence="1">
    <location>
        <begin position="324"/>
        <end position="334"/>
    </location>
</feature>
<comment type="caution">
    <text evidence="2">The sequence shown here is derived from an EMBL/GenBank/DDBJ whole genome shotgun (WGS) entry which is preliminary data.</text>
</comment>
<proteinExistence type="predicted"/>
<evidence type="ECO:0000313" key="2">
    <source>
        <dbReference type="EMBL" id="KAG8182743.1"/>
    </source>
</evidence>
<dbReference type="PANTHER" id="PTHR23295">
    <property type="entry name" value="NUCLEAR RECEPTOR COACTIVATOR 5-RELATED"/>
    <property type="match status" value="1"/>
</dbReference>
<dbReference type="AlphaFoldDB" id="A0AAV6UGB8"/>